<organism evidence="7 8">
    <name type="scientific">Rubroshorea leprosula</name>
    <dbReference type="NCBI Taxonomy" id="152421"/>
    <lineage>
        <taxon>Eukaryota</taxon>
        <taxon>Viridiplantae</taxon>
        <taxon>Streptophyta</taxon>
        <taxon>Embryophyta</taxon>
        <taxon>Tracheophyta</taxon>
        <taxon>Spermatophyta</taxon>
        <taxon>Magnoliopsida</taxon>
        <taxon>eudicotyledons</taxon>
        <taxon>Gunneridae</taxon>
        <taxon>Pentapetalae</taxon>
        <taxon>rosids</taxon>
        <taxon>malvids</taxon>
        <taxon>Malvales</taxon>
        <taxon>Dipterocarpaceae</taxon>
        <taxon>Rubroshorea</taxon>
    </lineage>
</organism>
<evidence type="ECO:0000256" key="3">
    <source>
        <dbReference type="ARBA" id="ARBA00022729"/>
    </source>
</evidence>
<dbReference type="EMBL" id="BPVZ01000549">
    <property type="protein sequence ID" value="GKV51832.1"/>
    <property type="molecule type" value="Genomic_DNA"/>
</dbReference>
<proteinExistence type="predicted"/>
<evidence type="ECO:0000313" key="8">
    <source>
        <dbReference type="Proteomes" id="UP001054252"/>
    </source>
</evidence>
<keyword evidence="8" id="KW-1185">Reference proteome</keyword>
<reference evidence="7 8" key="1">
    <citation type="journal article" date="2021" name="Commun. Biol.">
        <title>The genome of Shorea leprosula (Dipterocarpaceae) highlights the ecological relevance of drought in aseasonal tropical rainforests.</title>
        <authorList>
            <person name="Ng K.K.S."/>
            <person name="Kobayashi M.J."/>
            <person name="Fawcett J.A."/>
            <person name="Hatakeyama M."/>
            <person name="Paape T."/>
            <person name="Ng C.H."/>
            <person name="Ang C.C."/>
            <person name="Tnah L.H."/>
            <person name="Lee C.T."/>
            <person name="Nishiyama T."/>
            <person name="Sese J."/>
            <person name="O'Brien M.J."/>
            <person name="Copetti D."/>
            <person name="Mohd Noor M.I."/>
            <person name="Ong R.C."/>
            <person name="Putra M."/>
            <person name="Sireger I.Z."/>
            <person name="Indrioko S."/>
            <person name="Kosugi Y."/>
            <person name="Izuno A."/>
            <person name="Isagi Y."/>
            <person name="Lee S.L."/>
            <person name="Shimizu K.K."/>
        </authorList>
    </citation>
    <scope>NUCLEOTIDE SEQUENCE [LARGE SCALE GENOMIC DNA]</scope>
    <source>
        <strain evidence="7">214</strain>
    </source>
</reference>
<accession>A0AAV5MTF1</accession>
<name>A0AAV5MTF1_9ROSI</name>
<protein>
    <recommendedName>
        <fullName evidence="6">Malectin-like domain-containing protein</fullName>
    </recommendedName>
</protein>
<evidence type="ECO:0000259" key="6">
    <source>
        <dbReference type="Pfam" id="PF12819"/>
    </source>
</evidence>
<evidence type="ECO:0000256" key="4">
    <source>
        <dbReference type="ARBA" id="ARBA00022989"/>
    </source>
</evidence>
<keyword evidence="2" id="KW-0812">Transmembrane</keyword>
<evidence type="ECO:0000256" key="1">
    <source>
        <dbReference type="ARBA" id="ARBA00004167"/>
    </source>
</evidence>
<dbReference type="GO" id="GO:0016020">
    <property type="term" value="C:membrane"/>
    <property type="evidence" value="ECO:0007669"/>
    <property type="project" value="UniProtKB-SubCell"/>
</dbReference>
<dbReference type="InterPro" id="IPR024788">
    <property type="entry name" value="Malectin-like_Carb-bd_dom"/>
</dbReference>
<evidence type="ECO:0000256" key="2">
    <source>
        <dbReference type="ARBA" id="ARBA00022692"/>
    </source>
</evidence>
<gene>
    <name evidence="7" type="ORF">SLEP1_g58456</name>
</gene>
<keyword evidence="3" id="KW-0732">Signal</keyword>
<feature type="domain" description="Malectin-like" evidence="6">
    <location>
        <begin position="8"/>
        <end position="56"/>
    </location>
</feature>
<comment type="caution">
    <text evidence="7">The sequence shown here is derived from an EMBL/GenBank/DDBJ whole genome shotgun (WGS) entry which is preliminary data.</text>
</comment>
<dbReference type="Proteomes" id="UP001054252">
    <property type="component" value="Unassembled WGS sequence"/>
</dbReference>
<keyword evidence="5" id="KW-0472">Membrane</keyword>
<evidence type="ECO:0000313" key="7">
    <source>
        <dbReference type="EMBL" id="GKV51832.1"/>
    </source>
</evidence>
<keyword evidence="4" id="KW-1133">Transmembrane helix</keyword>
<dbReference type="AlphaFoldDB" id="A0AAV5MTF1"/>
<evidence type="ECO:0000256" key="5">
    <source>
        <dbReference type="ARBA" id="ARBA00023136"/>
    </source>
</evidence>
<sequence length="65" mass="7614">MSGPFFIVLKYMHFAEVEEHIVNQNREFNISQNGELFCTAPLFQSTHAYTGTIYMSSIADEWRKH</sequence>
<dbReference type="Pfam" id="PF12819">
    <property type="entry name" value="Malectin_like"/>
    <property type="match status" value="1"/>
</dbReference>
<comment type="subcellular location">
    <subcellularLocation>
        <location evidence="1">Membrane</location>
        <topology evidence="1">Single-pass membrane protein</topology>
    </subcellularLocation>
</comment>